<dbReference type="EMBL" id="JAAFOW010001243">
    <property type="protein sequence ID" value="KAF5261615.1"/>
    <property type="molecule type" value="Genomic_DNA"/>
</dbReference>
<feature type="transmembrane region" description="Helical" evidence="9">
    <location>
        <begin position="335"/>
        <end position="359"/>
    </location>
</feature>
<dbReference type="FunFam" id="1.20.1250.20:FF:000011">
    <property type="entry name" value="MFS multidrug transporter, putative"/>
    <property type="match status" value="1"/>
</dbReference>
<proteinExistence type="inferred from homology"/>
<feature type="transmembrane region" description="Helical" evidence="9">
    <location>
        <begin position="233"/>
        <end position="253"/>
    </location>
</feature>
<feature type="transmembrane region" description="Helical" evidence="9">
    <location>
        <begin position="371"/>
        <end position="393"/>
    </location>
</feature>
<protein>
    <recommendedName>
        <fullName evidence="10">Major facilitator superfamily (MFS) profile domain-containing protein</fullName>
    </recommendedName>
</protein>
<comment type="caution">
    <text evidence="11">The sequence shown here is derived from an EMBL/GenBank/DDBJ whole genome shotgun (WGS) entry which is preliminary data.</text>
</comment>
<name>A0A8H5AE69_FUSOX</name>
<comment type="similarity">
    <text evidence="6">Belongs to the major facilitator superfamily. DHA1 family. Polyamines/proton antiporter (TC 2.A.1.2.16) subfamily.</text>
</comment>
<feature type="region of interest" description="Disordered" evidence="8">
    <location>
        <begin position="547"/>
        <end position="572"/>
    </location>
</feature>
<sequence length="1073" mass="119538">MAASPELSFNQSSANIAEKKVDIASDLEPGEMFRPGYQADDTSSDTVAEGVDHTVVHNVESQHGYYETRDVTTRHGQAKTCKIVCFSTNDPTNPKNWSKARKWTVTLTLSWVCFSVAFASAVITPGIAGVVERFDTSSEVALLTVTLFVYGFGIGPLVFSPLSELYGRRIIYVLTFGVAVIFIIPCAVAKNIETLLVCRAIDGIAMSVPVANIGGSLADMWRPEERGVPMTAFSAAPFLGPIMGPLIGGFVYENKGWRWLYWLQLIICGFLFVCLVVLVPETYAPVILEKRAKKLRKQTGDDSYIAEHELAQHTFGEIAQIYLARPLRLLVTEPIVTLFAIYAAILYGLLYMFFVAYPIVFEEGKGYSAGISGLMFIPISGGIVVGLAGAPFVNAHYNKLRSQHTGLPPPELRLIPMIWSCWLIPIGVFIHLVFTFAWTSYDDLTWVGPCLAGLPIGIGFVFLYNSFNNYIVDAYQHTAASALAAKTLVRSIWGGSTVLFTTQIMPKQIDVIEQTVENLSQSGLCFYESRLERLERDIGRVMSLLPDNDQSSPASVLADSEAPQTSGAFSPNFEQPTVDTVIYDIISVQQADLLVADYRDTFAARFPYVIIPEGVTSLTLRQTSPMLFLAILVTTSWKLRGQQDHLDQTFLKALGTKLILEADRDMDLLRGLMVYLNWIHLHTAPKTQQAYRLASIAASIAVEFGITQRPGKNKHQQLNVETFNERPKGLSAVDAELWDPGARRAYLGCYQITTWYSIMTRKSSPLIYNDYLYTCAQSLAAAKETPSDLDLVFHLEVAREAEKAYTFFNYTDIQQTQFMGEQQIQVYLNAFSVKVQDWRFRFPSSLTQDPCQQIWPWLLEAFVRELCLSGMTRSTDFSMARIRILVDTLLSTKGYFDTFLTIPPENIFSLPSTHWALLGYSILLTASISLSIQTQGWNIESARSIIKLDTYIDAISLRVKDLSLEMGSSEHLRNWYGDALAGWEAVKMRYLAAGQESLSETESYPQSAPSHVSHKAVEQSDDLGPQSSLLDQLRGGPSEKDIAENSIRPQSGLEAFDFCADTGLWIIPDLNYL</sequence>
<evidence type="ECO:0000256" key="5">
    <source>
        <dbReference type="ARBA" id="ARBA00023180"/>
    </source>
</evidence>
<evidence type="ECO:0000256" key="9">
    <source>
        <dbReference type="SAM" id="Phobius"/>
    </source>
</evidence>
<dbReference type="AlphaFoldDB" id="A0A8H5AE69"/>
<evidence type="ECO:0000256" key="1">
    <source>
        <dbReference type="ARBA" id="ARBA00004141"/>
    </source>
</evidence>
<reference evidence="11" key="1">
    <citation type="submission" date="2020-02" db="EMBL/GenBank/DDBJ databases">
        <title>Identification and distribution of gene clusters putatively required for synthesis of sphingolipid metabolism inhibitors in phylogenetically diverse species of the filamentous fungus Fusarium.</title>
        <authorList>
            <person name="Kim H.-S."/>
            <person name="Busman M."/>
            <person name="Brown D.W."/>
            <person name="Divon H."/>
            <person name="Uhlig S."/>
            <person name="Proctor R.H."/>
        </authorList>
    </citation>
    <scope>NUCLEOTIDE SEQUENCE [LARGE SCALE GENOMIC DNA]</scope>
    <source>
        <strain evidence="11">NRRL 39464</strain>
    </source>
</reference>
<evidence type="ECO:0000256" key="3">
    <source>
        <dbReference type="ARBA" id="ARBA00022989"/>
    </source>
</evidence>
<evidence type="ECO:0000313" key="12">
    <source>
        <dbReference type="Proteomes" id="UP000558688"/>
    </source>
</evidence>
<dbReference type="Gene3D" id="1.20.1250.20">
    <property type="entry name" value="MFS general substrate transporter like domains"/>
    <property type="match status" value="1"/>
</dbReference>
<evidence type="ECO:0000256" key="4">
    <source>
        <dbReference type="ARBA" id="ARBA00023136"/>
    </source>
</evidence>
<dbReference type="InterPro" id="IPR011701">
    <property type="entry name" value="MFS"/>
</dbReference>
<evidence type="ECO:0000256" key="2">
    <source>
        <dbReference type="ARBA" id="ARBA00022692"/>
    </source>
</evidence>
<feature type="transmembrane region" description="Helical" evidence="9">
    <location>
        <begin position="105"/>
        <end position="128"/>
    </location>
</feature>
<organism evidence="11 12">
    <name type="scientific">Fusarium oxysporum</name>
    <name type="common">Fusarium vascular wilt</name>
    <dbReference type="NCBI Taxonomy" id="5507"/>
    <lineage>
        <taxon>Eukaryota</taxon>
        <taxon>Fungi</taxon>
        <taxon>Dikarya</taxon>
        <taxon>Ascomycota</taxon>
        <taxon>Pezizomycotina</taxon>
        <taxon>Sordariomycetes</taxon>
        <taxon>Hypocreomycetidae</taxon>
        <taxon>Hypocreales</taxon>
        <taxon>Nectriaceae</taxon>
        <taxon>Fusarium</taxon>
        <taxon>Fusarium oxysporum species complex</taxon>
    </lineage>
</organism>
<dbReference type="PANTHER" id="PTHR23502:SF48">
    <property type="entry name" value="MULTIDRUG TRANSPORTER, PUTATIVE (AFU_ORTHOLOGUE AFUA_5G02700)-RELATED"/>
    <property type="match status" value="1"/>
</dbReference>
<keyword evidence="5" id="KW-0325">Glycoprotein</keyword>
<feature type="transmembrane region" description="Helical" evidence="9">
    <location>
        <begin position="444"/>
        <end position="464"/>
    </location>
</feature>
<dbReference type="SUPFAM" id="SSF103473">
    <property type="entry name" value="MFS general substrate transporter"/>
    <property type="match status" value="1"/>
</dbReference>
<evidence type="ECO:0000256" key="8">
    <source>
        <dbReference type="SAM" id="MobiDB-lite"/>
    </source>
</evidence>
<gene>
    <name evidence="11" type="ORF">FOXYS1_7689</name>
</gene>
<evidence type="ECO:0000259" key="10">
    <source>
        <dbReference type="PROSITE" id="PS50850"/>
    </source>
</evidence>
<accession>A0A8H5AE69</accession>
<feature type="domain" description="Major facilitator superfamily (MFS) profile" evidence="10">
    <location>
        <begin position="105"/>
        <end position="509"/>
    </location>
</feature>
<feature type="transmembrane region" description="Helical" evidence="9">
    <location>
        <begin position="140"/>
        <end position="159"/>
    </location>
</feature>
<dbReference type="CDD" id="cd12148">
    <property type="entry name" value="fungal_TF_MHR"/>
    <property type="match status" value="1"/>
</dbReference>
<evidence type="ECO:0000313" key="11">
    <source>
        <dbReference type="EMBL" id="KAF5261615.1"/>
    </source>
</evidence>
<comment type="subcellular location">
    <subcellularLocation>
        <location evidence="1">Membrane</location>
        <topology evidence="1">Multi-pass membrane protein</topology>
    </subcellularLocation>
</comment>
<evidence type="ECO:0000256" key="6">
    <source>
        <dbReference type="ARBA" id="ARBA00038459"/>
    </source>
</evidence>
<evidence type="ECO:0000256" key="7">
    <source>
        <dbReference type="ARBA" id="ARBA00054466"/>
    </source>
</evidence>
<keyword evidence="4 9" id="KW-0472">Membrane</keyword>
<feature type="transmembrane region" description="Helical" evidence="9">
    <location>
        <begin position="171"/>
        <end position="192"/>
    </location>
</feature>
<comment type="function">
    <text evidence="7">Efflux pump involved in export of fusaric acid, a mycotoxin with low to moderate toxicity to animals and humans, but with high phytotoxic properties. Constitutes a self-protecting mechanism of the fungus against critical levels of FSA within the cell.</text>
</comment>
<dbReference type="InterPro" id="IPR036259">
    <property type="entry name" value="MFS_trans_sf"/>
</dbReference>
<feature type="transmembrane region" description="Helical" evidence="9">
    <location>
        <begin position="414"/>
        <end position="438"/>
    </location>
</feature>
<dbReference type="Pfam" id="PF07690">
    <property type="entry name" value="MFS_1"/>
    <property type="match status" value="1"/>
</dbReference>
<feature type="transmembrane region" description="Helical" evidence="9">
    <location>
        <begin position="259"/>
        <end position="288"/>
    </location>
</feature>
<dbReference type="GO" id="GO:0005886">
    <property type="term" value="C:plasma membrane"/>
    <property type="evidence" value="ECO:0007669"/>
    <property type="project" value="TreeGrafter"/>
</dbReference>
<dbReference type="CDD" id="cd17323">
    <property type="entry name" value="MFS_Tpo1_MDR_like"/>
    <property type="match status" value="1"/>
</dbReference>
<keyword evidence="3 9" id="KW-1133">Transmembrane helix</keyword>
<feature type="region of interest" description="Disordered" evidence="8">
    <location>
        <begin position="1002"/>
        <end position="1040"/>
    </location>
</feature>
<keyword evidence="2 9" id="KW-0812">Transmembrane</keyword>
<dbReference type="GO" id="GO:0022857">
    <property type="term" value="F:transmembrane transporter activity"/>
    <property type="evidence" value="ECO:0007669"/>
    <property type="project" value="InterPro"/>
</dbReference>
<dbReference type="Proteomes" id="UP000558688">
    <property type="component" value="Unassembled WGS sequence"/>
</dbReference>
<feature type="compositionally biased region" description="Polar residues" evidence="8">
    <location>
        <begin position="562"/>
        <end position="572"/>
    </location>
</feature>
<dbReference type="InterPro" id="IPR020846">
    <property type="entry name" value="MFS_dom"/>
</dbReference>
<dbReference type="PROSITE" id="PS50850">
    <property type="entry name" value="MFS"/>
    <property type="match status" value="1"/>
</dbReference>
<dbReference type="PANTHER" id="PTHR23502">
    <property type="entry name" value="MAJOR FACILITATOR SUPERFAMILY"/>
    <property type="match status" value="1"/>
</dbReference>